<dbReference type="EMBL" id="LSBA01000005">
    <property type="protein sequence ID" value="KXZ22460.1"/>
    <property type="molecule type" value="Genomic_DNA"/>
</dbReference>
<organism evidence="1 2">
    <name type="scientific">Bacillus nakamurai</name>
    <dbReference type="NCBI Taxonomy" id="1793963"/>
    <lineage>
        <taxon>Bacteria</taxon>
        <taxon>Bacillati</taxon>
        <taxon>Bacillota</taxon>
        <taxon>Bacilli</taxon>
        <taxon>Bacillales</taxon>
        <taxon>Bacillaceae</taxon>
        <taxon>Bacillus</taxon>
    </lineage>
</organism>
<dbReference type="Proteomes" id="UP000075430">
    <property type="component" value="Unassembled WGS sequence"/>
</dbReference>
<keyword evidence="2" id="KW-1185">Reference proteome</keyword>
<proteinExistence type="predicted"/>
<comment type="caution">
    <text evidence="1">The sequence shown here is derived from an EMBL/GenBank/DDBJ whole genome shotgun (WGS) entry which is preliminary data.</text>
</comment>
<sequence>MTNLNQKKAEQTDFIAETGYDAITVIFTRLKREGALYPNKSASPAGCQYEVLFHFMLEYAMEAVGNPELAEYEPASKIAFFEYKGRYVQLISDGTYICFQEPSEETAARLNHTALGVYAIPFTDFMRSVKRHASRSKIISK</sequence>
<evidence type="ECO:0000313" key="2">
    <source>
        <dbReference type="Proteomes" id="UP000075430"/>
    </source>
</evidence>
<reference evidence="2" key="1">
    <citation type="submission" date="2016-02" db="EMBL/GenBank/DDBJ databases">
        <authorList>
            <person name="Dunlap C."/>
        </authorList>
    </citation>
    <scope>NUCLEOTIDE SEQUENCE [LARGE SCALE GENOMIC DNA]</scope>
    <source>
        <strain evidence="2">NRRL B-41092</strain>
    </source>
</reference>
<accession>A0A150FB48</accession>
<gene>
    <name evidence="1" type="ORF">AXI58_10820</name>
</gene>
<dbReference type="RefSeq" id="WP_061520802.1">
    <property type="nucleotide sequence ID" value="NZ_JARLZY010000033.1"/>
</dbReference>
<evidence type="ECO:0000313" key="1">
    <source>
        <dbReference type="EMBL" id="KXZ22460.1"/>
    </source>
</evidence>
<dbReference type="AlphaFoldDB" id="A0A150FB48"/>
<protein>
    <submittedName>
        <fullName evidence="1">Uncharacterized protein</fullName>
    </submittedName>
</protein>
<name>A0A150FB48_9BACI</name>